<keyword evidence="8 9" id="KW-0472">Membrane</keyword>
<reference evidence="12" key="1">
    <citation type="journal article" date="2019" name="Int. J. Syst. Evol. Microbiol.">
        <title>The Global Catalogue of Microorganisms (GCM) 10K type strain sequencing project: providing services to taxonomists for standard genome sequencing and annotation.</title>
        <authorList>
            <consortium name="The Broad Institute Genomics Platform"/>
            <consortium name="The Broad Institute Genome Sequencing Center for Infectious Disease"/>
            <person name="Wu L."/>
            <person name="Ma J."/>
        </authorList>
    </citation>
    <scope>NUCLEOTIDE SEQUENCE [LARGE SCALE GENOMIC DNA]</scope>
    <source>
        <strain evidence="12">CGMCC 1.5362</strain>
    </source>
</reference>
<dbReference type="InterPro" id="IPR003369">
    <property type="entry name" value="TatA/B/E"/>
</dbReference>
<dbReference type="EMBL" id="BMLB01000005">
    <property type="protein sequence ID" value="GGK75549.1"/>
    <property type="molecule type" value="Genomic_DNA"/>
</dbReference>
<keyword evidence="6 9" id="KW-1133">Transmembrane helix</keyword>
<name>A0ABQ2F9R9_9MICO</name>
<gene>
    <name evidence="9" type="primary">tatA</name>
    <name evidence="11" type="ORF">GCM10011509_25290</name>
</gene>
<dbReference type="PANTHER" id="PTHR42982">
    <property type="entry name" value="SEC-INDEPENDENT PROTEIN TRANSLOCASE PROTEIN TATA"/>
    <property type="match status" value="1"/>
</dbReference>
<organism evidence="11 12">
    <name type="scientific">Ornithinimicrobium pekingense</name>
    <dbReference type="NCBI Taxonomy" id="384677"/>
    <lineage>
        <taxon>Bacteria</taxon>
        <taxon>Bacillati</taxon>
        <taxon>Actinomycetota</taxon>
        <taxon>Actinomycetes</taxon>
        <taxon>Micrococcales</taxon>
        <taxon>Ornithinimicrobiaceae</taxon>
        <taxon>Ornithinimicrobium</taxon>
    </lineage>
</organism>
<dbReference type="InterPro" id="IPR006312">
    <property type="entry name" value="TatA/E"/>
</dbReference>
<evidence type="ECO:0000256" key="9">
    <source>
        <dbReference type="HAMAP-Rule" id="MF_00236"/>
    </source>
</evidence>
<keyword evidence="7 9" id="KW-0811">Translocation</keyword>
<dbReference type="HAMAP" id="MF_00236">
    <property type="entry name" value="TatA_E"/>
    <property type="match status" value="1"/>
</dbReference>
<evidence type="ECO:0000256" key="8">
    <source>
        <dbReference type="ARBA" id="ARBA00023136"/>
    </source>
</evidence>
<comment type="subunit">
    <text evidence="9">The Tat system comprises two distinct complexes: a TatABC complex, containing multiple copies of TatA, TatB and TatC subunits, and a separate TatA complex, containing only TatA subunits. Substrates initially bind to the TatABC complex, which probably triggers association of the separate TatA complex to form the active translocon.</text>
</comment>
<protein>
    <recommendedName>
        <fullName evidence="9">Sec-independent protein translocase protein TatA</fullName>
    </recommendedName>
</protein>
<evidence type="ECO:0000256" key="10">
    <source>
        <dbReference type="SAM" id="MobiDB-lite"/>
    </source>
</evidence>
<sequence length="113" mass="12788">MSVLRGRPSLSKGKTSTMRIQIWHVVVLIIAFVLLFGWKNLPNIARSMGESMRVFKSEVDQMKDDNEARKDRKAGEPPVPGETTDRLDASSQDTAQQEYRRLQERGDDGSPRA</sequence>
<comment type="subcellular location">
    <subcellularLocation>
        <location evidence="1 9">Cell membrane</location>
        <topology evidence="1 9">Single-pass membrane protein</topology>
    </subcellularLocation>
</comment>
<comment type="function">
    <text evidence="9">Part of the twin-arginine translocation (Tat) system that transports large folded proteins containing a characteristic twin-arginine motif in their signal peptide across membranes. TatA could form the protein-conducting channel of the Tat system.</text>
</comment>
<evidence type="ECO:0000256" key="6">
    <source>
        <dbReference type="ARBA" id="ARBA00022989"/>
    </source>
</evidence>
<proteinExistence type="inferred from homology"/>
<feature type="region of interest" description="Disordered" evidence="10">
    <location>
        <begin position="58"/>
        <end position="113"/>
    </location>
</feature>
<evidence type="ECO:0000256" key="4">
    <source>
        <dbReference type="ARBA" id="ARBA00022692"/>
    </source>
</evidence>
<dbReference type="PANTHER" id="PTHR42982:SF8">
    <property type="entry name" value="SEC-INDEPENDENT PROTEIN TRANSLOCASE PROTEIN TATA"/>
    <property type="match status" value="1"/>
</dbReference>
<evidence type="ECO:0000313" key="11">
    <source>
        <dbReference type="EMBL" id="GGK75549.1"/>
    </source>
</evidence>
<comment type="similarity">
    <text evidence="9">Belongs to the TatA/E family.</text>
</comment>
<comment type="caution">
    <text evidence="11">The sequence shown here is derived from an EMBL/GenBank/DDBJ whole genome shotgun (WGS) entry which is preliminary data.</text>
</comment>
<dbReference type="Proteomes" id="UP000662111">
    <property type="component" value="Unassembled WGS sequence"/>
</dbReference>
<keyword evidence="5 9" id="KW-0653">Protein transport</keyword>
<feature type="compositionally biased region" description="Basic and acidic residues" evidence="10">
    <location>
        <begin position="98"/>
        <end position="113"/>
    </location>
</feature>
<dbReference type="Pfam" id="PF02416">
    <property type="entry name" value="TatA_B_E"/>
    <property type="match status" value="1"/>
</dbReference>
<evidence type="ECO:0000256" key="1">
    <source>
        <dbReference type="ARBA" id="ARBA00004162"/>
    </source>
</evidence>
<keyword evidence="2 9" id="KW-0813">Transport</keyword>
<dbReference type="NCBIfam" id="NF001854">
    <property type="entry name" value="PRK00575.1"/>
    <property type="match status" value="1"/>
</dbReference>
<evidence type="ECO:0000313" key="12">
    <source>
        <dbReference type="Proteomes" id="UP000662111"/>
    </source>
</evidence>
<evidence type="ECO:0000256" key="5">
    <source>
        <dbReference type="ARBA" id="ARBA00022927"/>
    </source>
</evidence>
<keyword evidence="12" id="KW-1185">Reference proteome</keyword>
<accession>A0ABQ2F9R9</accession>
<keyword evidence="4 9" id="KW-0812">Transmembrane</keyword>
<evidence type="ECO:0000256" key="2">
    <source>
        <dbReference type="ARBA" id="ARBA00022448"/>
    </source>
</evidence>
<keyword evidence="3 9" id="KW-1003">Cell membrane</keyword>
<feature type="compositionally biased region" description="Basic and acidic residues" evidence="10">
    <location>
        <begin position="58"/>
        <end position="75"/>
    </location>
</feature>
<evidence type="ECO:0000256" key="3">
    <source>
        <dbReference type="ARBA" id="ARBA00022475"/>
    </source>
</evidence>
<feature type="transmembrane region" description="Helical" evidence="9">
    <location>
        <begin position="20"/>
        <end position="38"/>
    </location>
</feature>
<dbReference type="Gene3D" id="1.20.5.3310">
    <property type="match status" value="1"/>
</dbReference>
<evidence type="ECO:0000256" key="7">
    <source>
        <dbReference type="ARBA" id="ARBA00023010"/>
    </source>
</evidence>